<feature type="domain" description="G-protein coupled receptors family 1 profile" evidence="9">
    <location>
        <begin position="22"/>
        <end position="274"/>
    </location>
</feature>
<evidence type="ECO:0000256" key="1">
    <source>
        <dbReference type="ARBA" id="ARBA00004141"/>
    </source>
</evidence>
<keyword evidence="3 8" id="KW-1133">Transmembrane helix</keyword>
<sequence length="322" mass="36926">MAFQGWYCLLPCQIITAIAIGLNILELSCLHRRVIEWPSTRIFLISLGYADLLVSSSSFVWFAVYISTRKKEANEVNSLLNGVDLSIILFSIISSIASVWLITIDRLICVIRPVTYRSLASPSWAKRITVFAWICSCLLTLILMSLGFFFNKYYVIRYCLATGLLLTSICMVAAYSIIIRTVRKTNRLTRDPTNRDSMSEMQRMRQVRREKTEDHLIMMSVIIVTAFISCSSPYTIFAFFEARYEGPFCSDEPTFKTTALTILFFNMVLDPCVYLFYRLSPAKCLKAFLCKKEVRAAPQHFRERALTYHARVEEESSTGVLL</sequence>
<reference evidence="10" key="2">
    <citation type="journal article" date="2019" name="BMC Genomics">
        <title>De novo transcriptome assembly of the cubomedusa Tripedalia cystophora, including the analysis of a set of genes involved in peptidergic neurotransmission.</title>
        <authorList>
            <person name="Nielsen S.K."/>
            <person name="Koch T.L."/>
            <person name="Hauser F."/>
            <person name="Garm A."/>
            <person name="Grimmelikhuijzen C.J."/>
        </authorList>
    </citation>
    <scope>NUCLEOTIDE SEQUENCE</scope>
</reference>
<dbReference type="Pfam" id="PF00001">
    <property type="entry name" value="7tm_1"/>
    <property type="match status" value="1"/>
</dbReference>
<evidence type="ECO:0000256" key="7">
    <source>
        <dbReference type="ARBA" id="ARBA00023224"/>
    </source>
</evidence>
<reference evidence="10" key="1">
    <citation type="submission" date="2018-09" db="EMBL/GenBank/DDBJ databases">
        <authorList>
            <person name="Nielsen S.K.D."/>
            <person name="Koch T.L."/>
            <person name="Hauser F."/>
            <person name="Garm A."/>
            <person name="Grimmelikhuijzen C.J.P."/>
        </authorList>
    </citation>
    <scope>NUCLEOTIDE SEQUENCE</scope>
</reference>
<dbReference type="PROSITE" id="PS50262">
    <property type="entry name" value="G_PROTEIN_RECEP_F1_2"/>
    <property type="match status" value="1"/>
</dbReference>
<dbReference type="InterPro" id="IPR000276">
    <property type="entry name" value="GPCR_Rhodpsn"/>
</dbReference>
<accession>A0A481ZLQ8</accession>
<feature type="transmembrane region" description="Helical" evidence="8">
    <location>
        <begin position="155"/>
        <end position="178"/>
    </location>
</feature>
<organism evidence="10">
    <name type="scientific">Tripedalia cystophora</name>
    <name type="common">Mangrove box jellyfish</name>
    <dbReference type="NCBI Taxonomy" id="6141"/>
    <lineage>
        <taxon>Eukaryota</taxon>
        <taxon>Metazoa</taxon>
        <taxon>Cnidaria</taxon>
        <taxon>Cubozoa</taxon>
        <taxon>Carybdeida</taxon>
        <taxon>Tripedaliidae</taxon>
        <taxon>Tripedalia</taxon>
    </lineage>
</organism>
<dbReference type="PANTHER" id="PTHR24240">
    <property type="entry name" value="OPSIN"/>
    <property type="match status" value="1"/>
</dbReference>
<evidence type="ECO:0000256" key="6">
    <source>
        <dbReference type="ARBA" id="ARBA00023170"/>
    </source>
</evidence>
<evidence type="ECO:0000256" key="3">
    <source>
        <dbReference type="ARBA" id="ARBA00022989"/>
    </source>
</evidence>
<keyword evidence="4" id="KW-0297">G-protein coupled receptor</keyword>
<name>A0A481ZLQ8_TRICY</name>
<feature type="transmembrane region" description="Helical" evidence="8">
    <location>
        <begin position="6"/>
        <end position="30"/>
    </location>
</feature>
<evidence type="ECO:0000313" key="10">
    <source>
        <dbReference type="EMBL" id="QBL02584.1"/>
    </source>
</evidence>
<keyword evidence="5 8" id="KW-0472">Membrane</keyword>
<evidence type="ECO:0000256" key="5">
    <source>
        <dbReference type="ARBA" id="ARBA00023136"/>
    </source>
</evidence>
<dbReference type="GO" id="GO:0004930">
    <property type="term" value="F:G protein-coupled receptor activity"/>
    <property type="evidence" value="ECO:0007669"/>
    <property type="project" value="UniProtKB-KW"/>
</dbReference>
<feature type="transmembrane region" description="Helical" evidence="8">
    <location>
        <begin position="216"/>
        <end position="239"/>
    </location>
</feature>
<proteinExistence type="evidence at transcript level"/>
<feature type="transmembrane region" description="Helical" evidence="8">
    <location>
        <begin position="259"/>
        <end position="277"/>
    </location>
</feature>
<dbReference type="AlphaFoldDB" id="A0A481ZLQ8"/>
<protein>
    <submittedName>
        <fullName evidence="10">Biogenic amine-like GPCR</fullName>
    </submittedName>
</protein>
<dbReference type="CDD" id="cd00637">
    <property type="entry name" value="7tm_classA_rhodopsin-like"/>
    <property type="match status" value="1"/>
</dbReference>
<dbReference type="InterPro" id="IPR017452">
    <property type="entry name" value="GPCR_Rhodpsn_7TM"/>
</dbReference>
<keyword evidence="2 8" id="KW-0812">Transmembrane</keyword>
<feature type="transmembrane region" description="Helical" evidence="8">
    <location>
        <begin position="42"/>
        <end position="67"/>
    </location>
</feature>
<comment type="subcellular location">
    <subcellularLocation>
        <location evidence="1">Membrane</location>
        <topology evidence="1">Multi-pass membrane protein</topology>
    </subcellularLocation>
</comment>
<dbReference type="EMBL" id="MH835298">
    <property type="protein sequence ID" value="QBL02584.1"/>
    <property type="molecule type" value="mRNA"/>
</dbReference>
<dbReference type="Gene3D" id="1.20.1070.10">
    <property type="entry name" value="Rhodopsin 7-helix transmembrane proteins"/>
    <property type="match status" value="1"/>
</dbReference>
<keyword evidence="7" id="KW-0807">Transducer</keyword>
<keyword evidence="6" id="KW-0675">Receptor</keyword>
<dbReference type="PRINTS" id="PR00237">
    <property type="entry name" value="GPCRRHODOPSN"/>
</dbReference>
<feature type="transmembrane region" description="Helical" evidence="8">
    <location>
        <begin position="130"/>
        <end position="149"/>
    </location>
</feature>
<evidence type="ECO:0000259" key="9">
    <source>
        <dbReference type="PROSITE" id="PS50262"/>
    </source>
</evidence>
<dbReference type="InterPro" id="IPR050125">
    <property type="entry name" value="GPCR_opsins"/>
</dbReference>
<evidence type="ECO:0000256" key="8">
    <source>
        <dbReference type="SAM" id="Phobius"/>
    </source>
</evidence>
<evidence type="ECO:0000256" key="2">
    <source>
        <dbReference type="ARBA" id="ARBA00022692"/>
    </source>
</evidence>
<dbReference type="SUPFAM" id="SSF81321">
    <property type="entry name" value="Family A G protein-coupled receptor-like"/>
    <property type="match status" value="1"/>
</dbReference>
<dbReference type="GO" id="GO:0016020">
    <property type="term" value="C:membrane"/>
    <property type="evidence" value="ECO:0007669"/>
    <property type="project" value="UniProtKB-SubCell"/>
</dbReference>
<feature type="transmembrane region" description="Helical" evidence="8">
    <location>
        <begin position="87"/>
        <end position="109"/>
    </location>
</feature>
<evidence type="ECO:0000256" key="4">
    <source>
        <dbReference type="ARBA" id="ARBA00023040"/>
    </source>
</evidence>